<sequence length="84" mass="8847">MLATLKVPVLPADELVELVTVPLLLSLLLPPQLASSSINALQKAVTTALPFKANLMKPPPSTTISRGPVVGLNGCLPHVVRFLN</sequence>
<keyword evidence="2" id="KW-1185">Reference proteome</keyword>
<dbReference type="RefSeq" id="WP_345917863.1">
    <property type="nucleotide sequence ID" value="NZ_JBDIVE010000001.1"/>
</dbReference>
<comment type="caution">
    <text evidence="1">The sequence shown here is derived from an EMBL/GenBank/DDBJ whole genome shotgun (WGS) entry which is preliminary data.</text>
</comment>
<dbReference type="EMBL" id="JBDIVE010000001">
    <property type="protein sequence ID" value="MEN3067095.1"/>
    <property type="molecule type" value="Genomic_DNA"/>
</dbReference>
<organism evidence="1 2">
    <name type="scientific">Uliginosibacterium sediminicola</name>
    <dbReference type="NCBI Taxonomy" id="2024550"/>
    <lineage>
        <taxon>Bacteria</taxon>
        <taxon>Pseudomonadati</taxon>
        <taxon>Pseudomonadota</taxon>
        <taxon>Betaproteobacteria</taxon>
        <taxon>Rhodocyclales</taxon>
        <taxon>Zoogloeaceae</taxon>
        <taxon>Uliginosibacterium</taxon>
    </lineage>
</organism>
<reference evidence="1 2" key="1">
    <citation type="journal article" date="2018" name="Int. J. Syst. Evol. Microbiol.">
        <title>Uliginosibacterium sediminicola sp. nov., isolated from freshwater sediment.</title>
        <authorList>
            <person name="Hwang W.M."/>
            <person name="Kim S.M."/>
            <person name="Kang K."/>
            <person name="Ahn T.Y."/>
        </authorList>
    </citation>
    <scope>NUCLEOTIDE SEQUENCE [LARGE SCALE GENOMIC DNA]</scope>
    <source>
        <strain evidence="1 2">M1-21</strain>
    </source>
</reference>
<evidence type="ECO:0000313" key="2">
    <source>
        <dbReference type="Proteomes" id="UP001410394"/>
    </source>
</evidence>
<accession>A0ABU9YTP4</accession>
<evidence type="ECO:0008006" key="3">
    <source>
        <dbReference type="Google" id="ProtNLM"/>
    </source>
</evidence>
<proteinExistence type="predicted"/>
<evidence type="ECO:0000313" key="1">
    <source>
        <dbReference type="EMBL" id="MEN3067095.1"/>
    </source>
</evidence>
<name>A0ABU9YTP4_9RHOO</name>
<protein>
    <recommendedName>
        <fullName evidence="3">Secreted protein</fullName>
    </recommendedName>
</protein>
<gene>
    <name evidence="1" type="ORF">ABDB84_01320</name>
</gene>
<dbReference type="Proteomes" id="UP001410394">
    <property type="component" value="Unassembled WGS sequence"/>
</dbReference>